<dbReference type="Proteomes" id="UP000694410">
    <property type="component" value="Unplaced"/>
</dbReference>
<evidence type="ECO:0000313" key="2">
    <source>
        <dbReference type="Proteomes" id="UP000694410"/>
    </source>
</evidence>
<sequence>FHLPPFLPTHAMFGYSGQLSSNLGSKNQGPCQKLHLSLPKPSPYPGLQLLELFLPSLQCQLLGLFQTVLQVLHCLLQVLLHPLQVGTGSIVQMDLGVSLHLLLQPQGFIPAPDLSIQSALHGVHNSLVISLHLFDLLIFLCYLPVDLSLHLVELKLQAQDLPLLMFQGGLHKKK</sequence>
<proteinExistence type="predicted"/>
<dbReference type="Ensembl" id="ENSCCET00000017599.1">
    <property type="protein sequence ID" value="ENSCCEP00000011224.1"/>
    <property type="gene ID" value="ENSCCEG00000011015.1"/>
</dbReference>
<protein>
    <submittedName>
        <fullName evidence="1">Uncharacterized protein</fullName>
    </submittedName>
</protein>
<dbReference type="AlphaFoldDB" id="A0A8C0UR86"/>
<organism evidence="1 2">
    <name type="scientific">Cyanistes caeruleus</name>
    <name type="common">Eurasian blue tit</name>
    <name type="synonym">Parus caeruleus</name>
    <dbReference type="NCBI Taxonomy" id="156563"/>
    <lineage>
        <taxon>Eukaryota</taxon>
        <taxon>Metazoa</taxon>
        <taxon>Chordata</taxon>
        <taxon>Craniata</taxon>
        <taxon>Vertebrata</taxon>
        <taxon>Euteleostomi</taxon>
        <taxon>Archelosauria</taxon>
        <taxon>Archosauria</taxon>
        <taxon>Dinosauria</taxon>
        <taxon>Saurischia</taxon>
        <taxon>Theropoda</taxon>
        <taxon>Coelurosauria</taxon>
        <taxon>Aves</taxon>
        <taxon>Neognathae</taxon>
        <taxon>Neoaves</taxon>
        <taxon>Telluraves</taxon>
        <taxon>Australaves</taxon>
        <taxon>Passeriformes</taxon>
        <taxon>Paridae</taxon>
        <taxon>Cyanistes</taxon>
    </lineage>
</organism>
<keyword evidence="2" id="KW-1185">Reference proteome</keyword>
<evidence type="ECO:0000313" key="1">
    <source>
        <dbReference type="Ensembl" id="ENSCCEP00000011224.1"/>
    </source>
</evidence>
<accession>A0A8C0UR86</accession>
<reference evidence="1" key="1">
    <citation type="submission" date="2025-08" db="UniProtKB">
        <authorList>
            <consortium name="Ensembl"/>
        </authorList>
    </citation>
    <scope>IDENTIFICATION</scope>
</reference>
<reference evidence="1" key="2">
    <citation type="submission" date="2025-09" db="UniProtKB">
        <authorList>
            <consortium name="Ensembl"/>
        </authorList>
    </citation>
    <scope>IDENTIFICATION</scope>
</reference>
<name>A0A8C0UR86_CYACU</name>